<organism evidence="2 3">
    <name type="scientific">Streptomyces maoxianensis</name>
    <dbReference type="NCBI Taxonomy" id="1459942"/>
    <lineage>
        <taxon>Bacteria</taxon>
        <taxon>Bacillati</taxon>
        <taxon>Actinomycetota</taxon>
        <taxon>Actinomycetes</taxon>
        <taxon>Kitasatosporales</taxon>
        <taxon>Streptomycetaceae</taxon>
        <taxon>Streptomyces</taxon>
    </lineage>
</organism>
<evidence type="ECO:0000313" key="3">
    <source>
        <dbReference type="Proteomes" id="UP001595993"/>
    </source>
</evidence>
<name>A0ABV9G8P5_9ACTN</name>
<dbReference type="EMBL" id="JBHSFE010000016">
    <property type="protein sequence ID" value="MFC4610307.1"/>
    <property type="molecule type" value="Genomic_DNA"/>
</dbReference>
<protein>
    <recommendedName>
        <fullName evidence="4">YceI family protein</fullName>
    </recommendedName>
</protein>
<feature type="region of interest" description="Disordered" evidence="1">
    <location>
        <begin position="38"/>
        <end position="68"/>
    </location>
</feature>
<sequence>MASSTVTVRGDAVAYRQSITKPMRLHLVFDLTVDGDRLSGKAKAGRLPGSKVSGNRVTETEAEPGTLR</sequence>
<evidence type="ECO:0000313" key="2">
    <source>
        <dbReference type="EMBL" id="MFC4610307.1"/>
    </source>
</evidence>
<comment type="caution">
    <text evidence="2">The sequence shown here is derived from an EMBL/GenBank/DDBJ whole genome shotgun (WGS) entry which is preliminary data.</text>
</comment>
<evidence type="ECO:0008006" key="4">
    <source>
        <dbReference type="Google" id="ProtNLM"/>
    </source>
</evidence>
<dbReference type="RefSeq" id="WP_381198152.1">
    <property type="nucleotide sequence ID" value="NZ_JBHSFE010000016.1"/>
</dbReference>
<accession>A0ABV9G8P5</accession>
<gene>
    <name evidence="2" type="ORF">ACFO9E_21185</name>
</gene>
<dbReference type="Proteomes" id="UP001595993">
    <property type="component" value="Unassembled WGS sequence"/>
</dbReference>
<proteinExistence type="predicted"/>
<evidence type="ECO:0000256" key="1">
    <source>
        <dbReference type="SAM" id="MobiDB-lite"/>
    </source>
</evidence>
<reference evidence="3" key="1">
    <citation type="journal article" date="2019" name="Int. J. Syst. Evol. Microbiol.">
        <title>The Global Catalogue of Microorganisms (GCM) 10K type strain sequencing project: providing services to taxonomists for standard genome sequencing and annotation.</title>
        <authorList>
            <consortium name="The Broad Institute Genomics Platform"/>
            <consortium name="The Broad Institute Genome Sequencing Center for Infectious Disease"/>
            <person name="Wu L."/>
            <person name="Ma J."/>
        </authorList>
    </citation>
    <scope>NUCLEOTIDE SEQUENCE [LARGE SCALE GENOMIC DNA]</scope>
    <source>
        <strain evidence="3">CGMCC 4.7139</strain>
    </source>
</reference>
<keyword evidence="3" id="KW-1185">Reference proteome</keyword>